<evidence type="ECO:0000259" key="5">
    <source>
        <dbReference type="Pfam" id="PF12867"/>
    </source>
</evidence>
<reference evidence="6 7" key="1">
    <citation type="submission" date="2016-10" db="EMBL/GenBank/DDBJ databases">
        <authorList>
            <person name="de Groot N.N."/>
        </authorList>
    </citation>
    <scope>NUCLEOTIDE SEQUENCE [LARGE SCALE GENOMIC DNA]</scope>
    <source>
        <strain evidence="6 7">DSM 21039</strain>
    </source>
</reference>
<organism evidence="6 7">
    <name type="scientific">Chitinophaga rupis</name>
    <dbReference type="NCBI Taxonomy" id="573321"/>
    <lineage>
        <taxon>Bacteria</taxon>
        <taxon>Pseudomonadati</taxon>
        <taxon>Bacteroidota</taxon>
        <taxon>Chitinophagia</taxon>
        <taxon>Chitinophagales</taxon>
        <taxon>Chitinophagaceae</taxon>
        <taxon>Chitinophaga</taxon>
    </lineage>
</organism>
<dbReference type="STRING" id="573321.SAMN04488505_109242"/>
<evidence type="ECO:0000256" key="4">
    <source>
        <dbReference type="ARBA" id="ARBA00022833"/>
    </source>
</evidence>
<keyword evidence="4" id="KW-0862">Zinc</keyword>
<name>A0A1H8FMK8_9BACT</name>
<dbReference type="Gene3D" id="1.20.120.450">
    <property type="entry name" value="dinb family like domain"/>
    <property type="match status" value="1"/>
</dbReference>
<dbReference type="Pfam" id="PF12867">
    <property type="entry name" value="DinB_2"/>
    <property type="match status" value="1"/>
</dbReference>
<protein>
    <submittedName>
        <fullName evidence="6">DinB superfamily protein</fullName>
    </submittedName>
</protein>
<dbReference type="InterPro" id="IPR023774">
    <property type="entry name" value="Put_metal_dep_hydrolase_YfiT"/>
</dbReference>
<dbReference type="NCBIfam" id="NF009807">
    <property type="entry name" value="PRK13291.1"/>
    <property type="match status" value="1"/>
</dbReference>
<keyword evidence="1" id="KW-0963">Cytoplasm</keyword>
<dbReference type="RefSeq" id="WP_089919452.1">
    <property type="nucleotide sequence ID" value="NZ_FOBB01000009.1"/>
</dbReference>
<evidence type="ECO:0000313" key="7">
    <source>
        <dbReference type="Proteomes" id="UP000198984"/>
    </source>
</evidence>
<keyword evidence="3" id="KW-0378">Hydrolase</keyword>
<evidence type="ECO:0000256" key="2">
    <source>
        <dbReference type="ARBA" id="ARBA00022723"/>
    </source>
</evidence>
<evidence type="ECO:0000256" key="1">
    <source>
        <dbReference type="ARBA" id="ARBA00022490"/>
    </source>
</evidence>
<feature type="domain" description="DinB-like" evidence="5">
    <location>
        <begin position="35"/>
        <end position="167"/>
    </location>
</feature>
<dbReference type="Proteomes" id="UP000198984">
    <property type="component" value="Unassembled WGS sequence"/>
</dbReference>
<dbReference type="InterPro" id="IPR024775">
    <property type="entry name" value="DinB-like"/>
</dbReference>
<dbReference type="GO" id="GO:0046872">
    <property type="term" value="F:metal ion binding"/>
    <property type="evidence" value="ECO:0007669"/>
    <property type="project" value="UniProtKB-KW"/>
</dbReference>
<dbReference type="SUPFAM" id="SSF109854">
    <property type="entry name" value="DinB/YfiT-like putative metalloenzymes"/>
    <property type="match status" value="1"/>
</dbReference>
<evidence type="ECO:0000313" key="6">
    <source>
        <dbReference type="EMBL" id="SEN32830.1"/>
    </source>
</evidence>
<proteinExistence type="inferred from homology"/>
<sequence length="177" mass="20681">MLEQLQYPIGRFEAPMLIKPEDLKIYINDIRYLPSLLEIAVQDLDAWQLNTPYRPGGWTVMQVVHHVADSHMNALTRFKLALTEDNPVIKPYDEAAWAKLGDMERTPINMSITLLHALHARWVNLMESMSPEDWERSFVHPEHNTTFKLKTVAANYAWHGKHHFAHIEKLKERGFDK</sequence>
<dbReference type="GO" id="GO:0016787">
    <property type="term" value="F:hydrolase activity"/>
    <property type="evidence" value="ECO:0007669"/>
    <property type="project" value="UniProtKB-KW"/>
</dbReference>
<keyword evidence="7" id="KW-1185">Reference proteome</keyword>
<dbReference type="EMBL" id="FOBB01000009">
    <property type="protein sequence ID" value="SEN32830.1"/>
    <property type="molecule type" value="Genomic_DNA"/>
</dbReference>
<evidence type="ECO:0000256" key="3">
    <source>
        <dbReference type="ARBA" id="ARBA00022801"/>
    </source>
</evidence>
<dbReference type="OrthoDB" id="9796039at2"/>
<dbReference type="InterPro" id="IPR034660">
    <property type="entry name" value="DinB/YfiT-like"/>
</dbReference>
<dbReference type="HAMAP" id="MF_01256">
    <property type="entry name" value="YfiT_hydrol"/>
    <property type="match status" value="1"/>
</dbReference>
<dbReference type="AlphaFoldDB" id="A0A1H8FMK8"/>
<gene>
    <name evidence="6" type="ORF">SAMN04488505_109242</name>
</gene>
<keyword evidence="2" id="KW-0479">Metal-binding</keyword>
<accession>A0A1H8FMK8</accession>